<keyword evidence="2" id="KW-1185">Reference proteome</keyword>
<protein>
    <submittedName>
        <fullName evidence="1">Uncharacterized protein</fullName>
    </submittedName>
</protein>
<dbReference type="EMBL" id="JAPDGR010000595">
    <property type="protein sequence ID" value="KAJ2988877.1"/>
    <property type="molecule type" value="Genomic_DNA"/>
</dbReference>
<sequence>MLPLLLLELSLLKWLMITAFLCVLMFSANVIYNLYLHPLAGIPGSLLGRASGIPSWYYAYQGTRHIWLWQQFQIHGDKIRPEPNTVLFRSPEAYMDIYGMKSNVRRSKFYEAWERNDQDQTTITTVDVVAHSRKRKSLNLAFTEPSVRAASSFVINHVDRWHEVLFEDAGADWSPAVDFFDKVDSLIFDIMGDLCFGASFNLKEPCENPLKGLPHCIDDHMRLYYPIARSPFLNFILWLKPRGLNRLYAKFLPPPVQKYNKFAYDSVTKRVALRREQAKLPDSQQRQDIFYFLCEARNPDTGHPEYDEDDLRAEGHLLIIAGTDTMALSLSGIFFYLTGNPRSYNKLVQEVRTTFKKTNDIVYGPELLACVYLRACIDEGLRLTPAIPSELPREVLPGGLTVQGNYLPAGTIVGMAPWVDSLNQEIYGDPEVFRPERWIVSQTVTTDDVARLKSNFYPFGSGPGNYAGKRIAMMELMVIVARTLHRLDVRREPGSTVGGGAPEYGWGASDRKRFHLIDAYTSIRHGPMVQFRKRQSPDE</sequence>
<reference evidence="1" key="1">
    <citation type="submission" date="2022-10" db="EMBL/GenBank/DDBJ databases">
        <title>Genome Sequence of Xylaria curta.</title>
        <authorList>
            <person name="Buettner E."/>
        </authorList>
    </citation>
    <scope>NUCLEOTIDE SEQUENCE</scope>
    <source>
        <strain evidence="1">Babe10</strain>
    </source>
</reference>
<name>A0ACC1P9G6_9PEZI</name>
<evidence type="ECO:0000313" key="2">
    <source>
        <dbReference type="Proteomes" id="UP001143856"/>
    </source>
</evidence>
<comment type="caution">
    <text evidence="1">The sequence shown here is derived from an EMBL/GenBank/DDBJ whole genome shotgun (WGS) entry which is preliminary data.</text>
</comment>
<proteinExistence type="predicted"/>
<gene>
    <name evidence="1" type="ORF">NUW58_g3753</name>
</gene>
<dbReference type="Proteomes" id="UP001143856">
    <property type="component" value="Unassembled WGS sequence"/>
</dbReference>
<accession>A0ACC1P9G6</accession>
<evidence type="ECO:0000313" key="1">
    <source>
        <dbReference type="EMBL" id="KAJ2988877.1"/>
    </source>
</evidence>
<organism evidence="1 2">
    <name type="scientific">Xylaria curta</name>
    <dbReference type="NCBI Taxonomy" id="42375"/>
    <lineage>
        <taxon>Eukaryota</taxon>
        <taxon>Fungi</taxon>
        <taxon>Dikarya</taxon>
        <taxon>Ascomycota</taxon>
        <taxon>Pezizomycotina</taxon>
        <taxon>Sordariomycetes</taxon>
        <taxon>Xylariomycetidae</taxon>
        <taxon>Xylariales</taxon>
        <taxon>Xylariaceae</taxon>
        <taxon>Xylaria</taxon>
    </lineage>
</organism>